<protein>
    <submittedName>
        <fullName evidence="3">Uncharacterized protein</fullName>
    </submittedName>
</protein>
<comment type="caution">
    <text evidence="3">The sequence shown here is derived from an EMBL/GenBank/DDBJ whole genome shotgun (WGS) entry which is preliminary data.</text>
</comment>
<proteinExistence type="predicted"/>
<evidence type="ECO:0000313" key="4">
    <source>
        <dbReference type="Proteomes" id="UP001408789"/>
    </source>
</evidence>
<gene>
    <name evidence="3" type="ORF">SSX86_001677</name>
</gene>
<reference evidence="3 4" key="1">
    <citation type="submission" date="2024-04" db="EMBL/GenBank/DDBJ databases">
        <title>The reference genome of an endangered Asteraceae, Deinandra increscens subsp. villosa, native to the Central Coast of California.</title>
        <authorList>
            <person name="Guilliams M."/>
            <person name="Hasenstab-Lehman K."/>
            <person name="Meyer R."/>
            <person name="Mcevoy S."/>
        </authorList>
    </citation>
    <scope>NUCLEOTIDE SEQUENCE [LARGE SCALE GENOMIC DNA]</scope>
    <source>
        <tissue evidence="3">Leaf</tissue>
    </source>
</reference>
<dbReference type="AlphaFoldDB" id="A0AAP0DVS9"/>
<dbReference type="Gene3D" id="3.40.50.1000">
    <property type="entry name" value="HAD superfamily/HAD-like"/>
    <property type="match status" value="1"/>
</dbReference>
<evidence type="ECO:0000256" key="2">
    <source>
        <dbReference type="ARBA" id="ARBA00022842"/>
    </source>
</evidence>
<sequence length="144" mass="15821">MFASTAKERARSAFRQRAAAMTSRALLDLVSVSPMMPKAIMVCSMMARNANTGSLELPEETLLRYIWSVKSQGLKARPQFTVKFNKADIPPTLQEHMVLMLFQQLEHQADLGVAMRIQGTGIAKESSGIIILDDNLASVVKVVG</sequence>
<dbReference type="PANTHER" id="PTHR24093:SF369">
    <property type="entry name" value="CALCIUM-TRANSPORTING ATPASE"/>
    <property type="match status" value="1"/>
</dbReference>
<evidence type="ECO:0000256" key="1">
    <source>
        <dbReference type="ARBA" id="ARBA00004127"/>
    </source>
</evidence>
<organism evidence="3 4">
    <name type="scientific">Deinandra increscens subsp. villosa</name>
    <dbReference type="NCBI Taxonomy" id="3103831"/>
    <lineage>
        <taxon>Eukaryota</taxon>
        <taxon>Viridiplantae</taxon>
        <taxon>Streptophyta</taxon>
        <taxon>Embryophyta</taxon>
        <taxon>Tracheophyta</taxon>
        <taxon>Spermatophyta</taxon>
        <taxon>Magnoliopsida</taxon>
        <taxon>eudicotyledons</taxon>
        <taxon>Gunneridae</taxon>
        <taxon>Pentapetalae</taxon>
        <taxon>asterids</taxon>
        <taxon>campanulids</taxon>
        <taxon>Asterales</taxon>
        <taxon>Asteraceae</taxon>
        <taxon>Asteroideae</taxon>
        <taxon>Heliantheae alliance</taxon>
        <taxon>Madieae</taxon>
        <taxon>Madiinae</taxon>
        <taxon>Deinandra</taxon>
    </lineage>
</organism>
<evidence type="ECO:0000313" key="3">
    <source>
        <dbReference type="EMBL" id="KAK9080002.1"/>
    </source>
</evidence>
<keyword evidence="4" id="KW-1185">Reference proteome</keyword>
<dbReference type="InterPro" id="IPR036412">
    <property type="entry name" value="HAD-like_sf"/>
</dbReference>
<dbReference type="PANTHER" id="PTHR24093">
    <property type="entry name" value="CATION TRANSPORTING ATPASE"/>
    <property type="match status" value="1"/>
</dbReference>
<keyword evidence="2" id="KW-0460">Magnesium</keyword>
<name>A0AAP0DVS9_9ASTR</name>
<comment type="subcellular location">
    <subcellularLocation>
        <location evidence="1">Endomembrane system</location>
        <topology evidence="1">Multi-pass membrane protein</topology>
    </subcellularLocation>
</comment>
<accession>A0AAP0DVS9</accession>
<dbReference type="EMBL" id="JBCNJP010000003">
    <property type="protein sequence ID" value="KAK9080002.1"/>
    <property type="molecule type" value="Genomic_DNA"/>
</dbReference>
<dbReference type="InterPro" id="IPR023214">
    <property type="entry name" value="HAD_sf"/>
</dbReference>
<dbReference type="GO" id="GO:0005388">
    <property type="term" value="F:P-type calcium transporter activity"/>
    <property type="evidence" value="ECO:0007669"/>
    <property type="project" value="TreeGrafter"/>
</dbReference>
<dbReference type="Proteomes" id="UP001408789">
    <property type="component" value="Unassembled WGS sequence"/>
</dbReference>
<dbReference type="SUPFAM" id="SSF56784">
    <property type="entry name" value="HAD-like"/>
    <property type="match status" value="1"/>
</dbReference>
<dbReference type="GO" id="GO:0005886">
    <property type="term" value="C:plasma membrane"/>
    <property type="evidence" value="ECO:0007669"/>
    <property type="project" value="TreeGrafter"/>
</dbReference>
<dbReference type="GO" id="GO:0012505">
    <property type="term" value="C:endomembrane system"/>
    <property type="evidence" value="ECO:0007669"/>
    <property type="project" value="UniProtKB-SubCell"/>
</dbReference>